<dbReference type="InterPro" id="IPR052729">
    <property type="entry name" value="Acyl/Acetyltrans_Enzymes"/>
</dbReference>
<dbReference type="InterPro" id="IPR016181">
    <property type="entry name" value="Acyl_CoA_acyltransferase"/>
</dbReference>
<dbReference type="PANTHER" id="PTHR47237">
    <property type="entry name" value="SLL0310 PROTEIN"/>
    <property type="match status" value="1"/>
</dbReference>
<name>A0A6N6MND2_9HYPH</name>
<dbReference type="EMBL" id="VZZJ01000014">
    <property type="protein sequence ID" value="KAB1072352.1"/>
    <property type="molecule type" value="Genomic_DNA"/>
</dbReference>
<dbReference type="Pfam" id="PF00583">
    <property type="entry name" value="Acetyltransf_1"/>
    <property type="match status" value="1"/>
</dbReference>
<reference evidence="2 3" key="1">
    <citation type="submission" date="2019-09" db="EMBL/GenBank/DDBJ databases">
        <title>YIM 132548 draft genome.</title>
        <authorList>
            <person name="Jiang L."/>
        </authorList>
    </citation>
    <scope>NUCLEOTIDE SEQUENCE [LARGE SCALE GENOMIC DNA]</scope>
    <source>
        <strain evidence="2 3">YIM 132548</strain>
    </source>
</reference>
<keyword evidence="2" id="KW-0808">Transferase</keyword>
<dbReference type="InterPro" id="IPR000182">
    <property type="entry name" value="GNAT_dom"/>
</dbReference>
<dbReference type="PROSITE" id="PS51186">
    <property type="entry name" value="GNAT"/>
    <property type="match status" value="1"/>
</dbReference>
<dbReference type="Pfam" id="PF18014">
    <property type="entry name" value="Acetyltransf_18"/>
    <property type="match status" value="1"/>
</dbReference>
<dbReference type="AlphaFoldDB" id="A0A6N6MND2"/>
<organism evidence="2 3">
    <name type="scientific">Methylobacterium planeticum</name>
    <dbReference type="NCBI Taxonomy" id="2615211"/>
    <lineage>
        <taxon>Bacteria</taxon>
        <taxon>Pseudomonadati</taxon>
        <taxon>Pseudomonadota</taxon>
        <taxon>Alphaproteobacteria</taxon>
        <taxon>Hyphomicrobiales</taxon>
        <taxon>Methylobacteriaceae</taxon>
        <taxon>Methylobacterium</taxon>
    </lineage>
</organism>
<dbReference type="Gene3D" id="3.40.630.90">
    <property type="match status" value="1"/>
</dbReference>
<dbReference type="Gene3D" id="3.40.630.30">
    <property type="match status" value="1"/>
</dbReference>
<dbReference type="Proteomes" id="UP000441523">
    <property type="component" value="Unassembled WGS sequence"/>
</dbReference>
<comment type="caution">
    <text evidence="2">The sequence shown here is derived from an EMBL/GenBank/DDBJ whole genome shotgun (WGS) entry which is preliminary data.</text>
</comment>
<proteinExistence type="predicted"/>
<evidence type="ECO:0000313" key="2">
    <source>
        <dbReference type="EMBL" id="KAB1072352.1"/>
    </source>
</evidence>
<keyword evidence="3" id="KW-1185">Reference proteome</keyword>
<sequence>MSLSELGTALDWAATEGWNPGLYDAACFQAADPDGFLMLCVDDEPAGSISVVRYSDDFGFLGLYIVRPGWRGRGLGRRLWAAGLDHLAGCTVGLDGVVERQPDYARAGFVTAYRNIRYTGPPCSPAPGDPRIMPVDDALLPAVLAFDRRFSPAGRTTFLRCWLRGEGRSARAFVVDGAVAGYGAVRPCRVGHKVGPLFARDAAVAGALLAELTHGVAGPVVLDLPEPNRAAVRLADSLGFAPSFETARMYRGPRPDLPLSETYGVTTFELG</sequence>
<feature type="domain" description="N-acetyltransferase" evidence="1">
    <location>
        <begin position="1"/>
        <end position="136"/>
    </location>
</feature>
<evidence type="ECO:0000259" key="1">
    <source>
        <dbReference type="PROSITE" id="PS51186"/>
    </source>
</evidence>
<gene>
    <name evidence="2" type="ORF">F6X51_16295</name>
</gene>
<evidence type="ECO:0000313" key="3">
    <source>
        <dbReference type="Proteomes" id="UP000441523"/>
    </source>
</evidence>
<dbReference type="InterPro" id="IPR041496">
    <property type="entry name" value="YitH/HolE_GNAT"/>
</dbReference>
<dbReference type="GO" id="GO:0016747">
    <property type="term" value="F:acyltransferase activity, transferring groups other than amino-acyl groups"/>
    <property type="evidence" value="ECO:0007669"/>
    <property type="project" value="InterPro"/>
</dbReference>
<protein>
    <submittedName>
        <fullName evidence="2">GNAT family N-acetyltransferase</fullName>
    </submittedName>
</protein>
<dbReference type="PANTHER" id="PTHR47237:SF1">
    <property type="entry name" value="SLL0310 PROTEIN"/>
    <property type="match status" value="1"/>
</dbReference>
<dbReference type="SUPFAM" id="SSF55729">
    <property type="entry name" value="Acyl-CoA N-acyltransferases (Nat)"/>
    <property type="match status" value="1"/>
</dbReference>
<accession>A0A6N6MND2</accession>